<dbReference type="AlphaFoldDB" id="A0A3B1ABW9"/>
<evidence type="ECO:0000256" key="1">
    <source>
        <dbReference type="ARBA" id="ARBA00022490"/>
    </source>
</evidence>
<dbReference type="GO" id="GO:0005524">
    <property type="term" value="F:ATP binding"/>
    <property type="evidence" value="ECO:0007669"/>
    <property type="project" value="InterPro"/>
</dbReference>
<name>A0A3B1ABW9_9ZZZZ</name>
<feature type="domain" description="DNA helicase Holliday junction RuvA type" evidence="5">
    <location>
        <begin position="1"/>
        <end position="60"/>
    </location>
</feature>
<protein>
    <submittedName>
        <fullName evidence="7">Holliday junction ATP-dependent DNA helicase RuvA</fullName>
        <ecNumber evidence="7">3.6.4.12</ecNumber>
    </submittedName>
</protein>
<keyword evidence="1" id="KW-0963">Cytoplasm</keyword>
<evidence type="ECO:0000256" key="2">
    <source>
        <dbReference type="ARBA" id="ARBA00022763"/>
    </source>
</evidence>
<dbReference type="EC" id="3.6.4.12" evidence="7"/>
<dbReference type="GO" id="GO:0016787">
    <property type="term" value="F:hydrolase activity"/>
    <property type="evidence" value="ECO:0007669"/>
    <property type="project" value="UniProtKB-KW"/>
</dbReference>
<sequence length="204" mass="22037">MIGRIRGELIDKQPPFLLVDVNGVGYEIEAPASTLASCPAIGEQIILHTHLIVREDAQVLCGFISEQERQMFRHLIKVNGVGAKLALGILSGMSAESFARCVQEKDTAGLTQLSGVGKKTAERLIIEMRDRLKDMNINTFKLSDSDSVKSDRPDTHAMQDAISGLVSLGYKPQEASRLLQHVDLSGLNSEAIIKSALKVAATAG</sequence>
<dbReference type="CDD" id="cd14332">
    <property type="entry name" value="UBA_RuvA_C"/>
    <property type="match status" value="1"/>
</dbReference>
<dbReference type="SUPFAM" id="SSF47781">
    <property type="entry name" value="RuvA domain 2-like"/>
    <property type="match status" value="1"/>
</dbReference>
<dbReference type="GO" id="GO:0006310">
    <property type="term" value="P:DNA recombination"/>
    <property type="evidence" value="ECO:0007669"/>
    <property type="project" value="InterPro"/>
</dbReference>
<dbReference type="InterPro" id="IPR010994">
    <property type="entry name" value="RuvA_2-like"/>
</dbReference>
<feature type="domain" description="Holliday junction DNA helicase RuvA C-terminal" evidence="6">
    <location>
        <begin position="157"/>
        <end position="198"/>
    </location>
</feature>
<dbReference type="InterPro" id="IPR036267">
    <property type="entry name" value="RuvA_C_sf"/>
</dbReference>
<dbReference type="GO" id="GO:0003677">
    <property type="term" value="F:DNA binding"/>
    <property type="evidence" value="ECO:0007669"/>
    <property type="project" value="UniProtKB-KW"/>
</dbReference>
<dbReference type="NCBIfam" id="TIGR00084">
    <property type="entry name" value="ruvA"/>
    <property type="match status" value="1"/>
</dbReference>
<evidence type="ECO:0000256" key="3">
    <source>
        <dbReference type="ARBA" id="ARBA00023125"/>
    </source>
</evidence>
<dbReference type="GO" id="GO:0009378">
    <property type="term" value="F:four-way junction helicase activity"/>
    <property type="evidence" value="ECO:0007669"/>
    <property type="project" value="InterPro"/>
</dbReference>
<proteinExistence type="inferred from homology"/>
<gene>
    <name evidence="7" type="ORF">MNBD_GAMMA21-307</name>
</gene>
<keyword evidence="4" id="KW-0234">DNA repair</keyword>
<dbReference type="GO" id="GO:0009379">
    <property type="term" value="C:Holliday junction helicase complex"/>
    <property type="evidence" value="ECO:0007669"/>
    <property type="project" value="InterPro"/>
</dbReference>
<dbReference type="InterPro" id="IPR013849">
    <property type="entry name" value="DNA_helicase_Holl-junc_RuvA_I"/>
</dbReference>
<dbReference type="InterPro" id="IPR000085">
    <property type="entry name" value="RuvA"/>
</dbReference>
<dbReference type="Pfam" id="PF14520">
    <property type="entry name" value="HHH_5"/>
    <property type="match status" value="1"/>
</dbReference>
<reference evidence="7" key="1">
    <citation type="submission" date="2018-06" db="EMBL/GenBank/DDBJ databases">
        <authorList>
            <person name="Zhirakovskaya E."/>
        </authorList>
    </citation>
    <scope>NUCLEOTIDE SEQUENCE</scope>
</reference>
<keyword evidence="7" id="KW-0547">Nucleotide-binding</keyword>
<dbReference type="SUPFAM" id="SSF46929">
    <property type="entry name" value="DNA helicase RuvA subunit, C-terminal domain"/>
    <property type="match status" value="1"/>
</dbReference>
<dbReference type="SUPFAM" id="SSF50249">
    <property type="entry name" value="Nucleic acid-binding proteins"/>
    <property type="match status" value="1"/>
</dbReference>
<keyword evidence="7" id="KW-0067">ATP-binding</keyword>
<keyword evidence="7" id="KW-0347">Helicase</keyword>
<dbReference type="InterPro" id="IPR012340">
    <property type="entry name" value="NA-bd_OB-fold"/>
</dbReference>
<dbReference type="Gene3D" id="1.10.150.20">
    <property type="entry name" value="5' to 3' exonuclease, C-terminal subdomain"/>
    <property type="match status" value="1"/>
</dbReference>
<dbReference type="Gene3D" id="1.10.8.10">
    <property type="entry name" value="DNA helicase RuvA subunit, C-terminal domain"/>
    <property type="match status" value="1"/>
</dbReference>
<dbReference type="InterPro" id="IPR011114">
    <property type="entry name" value="RuvA_C"/>
</dbReference>
<dbReference type="Pfam" id="PF07499">
    <property type="entry name" value="RuvA_C"/>
    <property type="match status" value="1"/>
</dbReference>
<organism evidence="7">
    <name type="scientific">hydrothermal vent metagenome</name>
    <dbReference type="NCBI Taxonomy" id="652676"/>
    <lineage>
        <taxon>unclassified sequences</taxon>
        <taxon>metagenomes</taxon>
        <taxon>ecological metagenomes</taxon>
    </lineage>
</organism>
<dbReference type="Gene3D" id="2.40.50.140">
    <property type="entry name" value="Nucleic acid-binding proteins"/>
    <property type="match status" value="1"/>
</dbReference>
<keyword evidence="3" id="KW-0238">DNA-binding</keyword>
<keyword evidence="2" id="KW-0227">DNA damage</keyword>
<keyword evidence="7" id="KW-0378">Hydrolase</keyword>
<dbReference type="Pfam" id="PF01330">
    <property type="entry name" value="RuvA_N"/>
    <property type="match status" value="1"/>
</dbReference>
<evidence type="ECO:0000259" key="6">
    <source>
        <dbReference type="Pfam" id="PF07499"/>
    </source>
</evidence>
<evidence type="ECO:0000259" key="5">
    <source>
        <dbReference type="Pfam" id="PF01330"/>
    </source>
</evidence>
<dbReference type="EMBL" id="UOFR01000010">
    <property type="protein sequence ID" value="VAW91294.1"/>
    <property type="molecule type" value="Genomic_DNA"/>
</dbReference>
<dbReference type="GO" id="GO:0006281">
    <property type="term" value="P:DNA repair"/>
    <property type="evidence" value="ECO:0007669"/>
    <property type="project" value="UniProtKB-KW"/>
</dbReference>
<accession>A0A3B1ABW9</accession>
<evidence type="ECO:0000313" key="7">
    <source>
        <dbReference type="EMBL" id="VAW91294.1"/>
    </source>
</evidence>
<dbReference type="HAMAP" id="MF_00031">
    <property type="entry name" value="DNA_HJ_migration_RuvA"/>
    <property type="match status" value="1"/>
</dbReference>
<evidence type="ECO:0000256" key="4">
    <source>
        <dbReference type="ARBA" id="ARBA00023204"/>
    </source>
</evidence>